<dbReference type="CDD" id="cd06533">
    <property type="entry name" value="Glyco_transf_WecG_TagA"/>
    <property type="match status" value="1"/>
</dbReference>
<dbReference type="PANTHER" id="PTHR34136:SF1">
    <property type="entry name" value="UDP-N-ACETYL-D-MANNOSAMINURONIC ACID TRANSFERASE"/>
    <property type="match status" value="1"/>
</dbReference>
<keyword evidence="2 3" id="KW-0808">Transferase</keyword>
<dbReference type="InterPro" id="IPR004629">
    <property type="entry name" value="WecG_TagA_CpsF"/>
</dbReference>
<dbReference type="KEGG" id="dea:FPZ08_03005"/>
<accession>A0A5B8LNS1</accession>
<dbReference type="PANTHER" id="PTHR34136">
    <property type="match status" value="1"/>
</dbReference>
<dbReference type="EMBL" id="CP042304">
    <property type="protein sequence ID" value="QDZ09803.1"/>
    <property type="molecule type" value="Genomic_DNA"/>
</dbReference>
<reference evidence="3 4" key="1">
    <citation type="submission" date="2019-07" db="EMBL/GenBank/DDBJ databases">
        <title>Full genome sequence of Devosia sp. Gsoil 520.</title>
        <authorList>
            <person name="Im W.-T."/>
        </authorList>
    </citation>
    <scope>NUCLEOTIDE SEQUENCE [LARGE SCALE GENOMIC DNA]</scope>
    <source>
        <strain evidence="3 4">Gsoil 520</strain>
    </source>
</reference>
<dbReference type="NCBIfam" id="TIGR00696">
    <property type="entry name" value="wecG_tagA_cpsF"/>
    <property type="match status" value="1"/>
</dbReference>
<protein>
    <submittedName>
        <fullName evidence="3">WecB/TagA/CpsF family glycosyltransferase</fullName>
    </submittedName>
</protein>
<dbReference type="Pfam" id="PF03808">
    <property type="entry name" value="Glyco_tran_WecG"/>
    <property type="match status" value="1"/>
</dbReference>
<sequence>MSTNWQAHPLLLARRRTFLGAPIHDLSMDETLDLAIEAMQSKRPMLHTVINVAKLVNMGKNAELRADVASADVINFDGMGVLWGARLLGVPAQERVPGVDLMSNLLARCEKQNFRPYLFGAERHVLEAMVVELRRRHPGLSIAGMRDGYFKPDEEPAIVEAINASKADCLFVALPTPHKERFLKRHREALTPSFVMGVGGSFDVYGNKVRRAPKFMQAMGLEWLFRTMQEPRRLWRRYYETNTAYVVLLWHAYMDRRSGF</sequence>
<gene>
    <name evidence="3" type="ORF">FPZ08_03005</name>
</gene>
<dbReference type="Proteomes" id="UP000315364">
    <property type="component" value="Chromosome"/>
</dbReference>
<proteinExistence type="predicted"/>
<evidence type="ECO:0000256" key="1">
    <source>
        <dbReference type="ARBA" id="ARBA00022676"/>
    </source>
</evidence>
<dbReference type="RefSeq" id="WP_146288612.1">
    <property type="nucleotide sequence ID" value="NZ_CP042304.1"/>
</dbReference>
<name>A0A5B8LNS1_9HYPH</name>
<organism evidence="3 4">
    <name type="scientific">Devosia ginsengisoli</name>
    <dbReference type="NCBI Taxonomy" id="400770"/>
    <lineage>
        <taxon>Bacteria</taxon>
        <taxon>Pseudomonadati</taxon>
        <taxon>Pseudomonadota</taxon>
        <taxon>Alphaproteobacteria</taxon>
        <taxon>Hyphomicrobiales</taxon>
        <taxon>Devosiaceae</taxon>
        <taxon>Devosia</taxon>
    </lineage>
</organism>
<keyword evidence="1" id="KW-0328">Glycosyltransferase</keyword>
<evidence type="ECO:0000313" key="3">
    <source>
        <dbReference type="EMBL" id="QDZ09803.1"/>
    </source>
</evidence>
<dbReference type="AlphaFoldDB" id="A0A5B8LNS1"/>
<dbReference type="OrthoDB" id="9771846at2"/>
<dbReference type="GO" id="GO:0016758">
    <property type="term" value="F:hexosyltransferase activity"/>
    <property type="evidence" value="ECO:0007669"/>
    <property type="project" value="TreeGrafter"/>
</dbReference>
<evidence type="ECO:0000313" key="4">
    <source>
        <dbReference type="Proteomes" id="UP000315364"/>
    </source>
</evidence>
<keyword evidence="4" id="KW-1185">Reference proteome</keyword>
<evidence type="ECO:0000256" key="2">
    <source>
        <dbReference type="ARBA" id="ARBA00022679"/>
    </source>
</evidence>